<dbReference type="OrthoDB" id="4940354at2"/>
<feature type="transmembrane region" description="Helical" evidence="6">
    <location>
        <begin position="158"/>
        <end position="178"/>
    </location>
</feature>
<dbReference type="EMBL" id="RPFW01000003">
    <property type="protein sequence ID" value="TVZ04283.1"/>
    <property type="molecule type" value="Genomic_DNA"/>
</dbReference>
<name>A0A6P2C449_9ACTN</name>
<evidence type="ECO:0000256" key="3">
    <source>
        <dbReference type="ARBA" id="ARBA00022692"/>
    </source>
</evidence>
<dbReference type="PANTHER" id="PTHR31123:SF7">
    <property type="entry name" value="MARVEL DOMAIN-CONTAINING PROTEIN"/>
    <property type="match status" value="1"/>
</dbReference>
<dbReference type="GO" id="GO:0015123">
    <property type="term" value="F:acetate transmembrane transporter activity"/>
    <property type="evidence" value="ECO:0007669"/>
    <property type="project" value="TreeGrafter"/>
</dbReference>
<proteinExistence type="inferred from homology"/>
<keyword evidence="4 6" id="KW-1133">Transmembrane helix</keyword>
<dbReference type="GO" id="GO:0005886">
    <property type="term" value="C:plasma membrane"/>
    <property type="evidence" value="ECO:0007669"/>
    <property type="project" value="TreeGrafter"/>
</dbReference>
<dbReference type="PANTHER" id="PTHR31123">
    <property type="entry name" value="ACCUMULATION OF DYADS PROTEIN 2-RELATED"/>
    <property type="match status" value="1"/>
</dbReference>
<evidence type="ECO:0000313" key="7">
    <source>
        <dbReference type="EMBL" id="TVZ04283.1"/>
    </source>
</evidence>
<feature type="transmembrane region" description="Helical" evidence="6">
    <location>
        <begin position="41"/>
        <end position="63"/>
    </location>
</feature>
<protein>
    <submittedName>
        <fullName evidence="7">Uncharacterized protein</fullName>
    </submittedName>
</protein>
<keyword evidence="3 6" id="KW-0812">Transmembrane</keyword>
<evidence type="ECO:0000256" key="5">
    <source>
        <dbReference type="ARBA" id="ARBA00023136"/>
    </source>
</evidence>
<comment type="subcellular location">
    <subcellularLocation>
        <location evidence="1">Membrane</location>
        <topology evidence="1">Multi-pass membrane protein</topology>
    </subcellularLocation>
</comment>
<feature type="transmembrane region" description="Helical" evidence="6">
    <location>
        <begin position="70"/>
        <end position="91"/>
    </location>
</feature>
<keyword evidence="5 6" id="KW-0472">Membrane</keyword>
<comment type="similarity">
    <text evidence="2">Belongs to the acetate uptake transporter (AceTr) (TC 2.A.96) family.</text>
</comment>
<evidence type="ECO:0000256" key="6">
    <source>
        <dbReference type="SAM" id="Phobius"/>
    </source>
</evidence>
<dbReference type="Pfam" id="PF01184">
    <property type="entry name" value="Gpr1_Fun34_YaaH"/>
    <property type="match status" value="1"/>
</dbReference>
<comment type="caution">
    <text evidence="7">The sequence shown here is derived from an EMBL/GenBank/DDBJ whole genome shotgun (WGS) entry which is preliminary data.</text>
</comment>
<dbReference type="InterPro" id="IPR000791">
    <property type="entry name" value="Gpr1/Fun34/SatP-like"/>
</dbReference>
<dbReference type="InterPro" id="IPR051633">
    <property type="entry name" value="AceTr"/>
</dbReference>
<gene>
    <name evidence="7" type="ORF">EAS64_18050</name>
</gene>
<evidence type="ECO:0000256" key="4">
    <source>
        <dbReference type="ARBA" id="ARBA00022989"/>
    </source>
</evidence>
<accession>A0A6P2C449</accession>
<feature type="transmembrane region" description="Helical" evidence="6">
    <location>
        <begin position="190"/>
        <end position="207"/>
    </location>
</feature>
<keyword evidence="8" id="KW-1185">Reference proteome</keyword>
<dbReference type="Proteomes" id="UP000460272">
    <property type="component" value="Unassembled WGS sequence"/>
</dbReference>
<dbReference type="AlphaFoldDB" id="A0A6P2C449"/>
<feature type="transmembrane region" description="Helical" evidence="6">
    <location>
        <begin position="97"/>
        <end position="115"/>
    </location>
</feature>
<reference evidence="7 8" key="1">
    <citation type="submission" date="2018-11" db="EMBL/GenBank/DDBJ databases">
        <title>Trebonia kvetii gen.nov., sp.nov., a novel acidophilic actinobacterium, and proposal of the new actinobacterial family Treboniaceae fam. nov.</title>
        <authorList>
            <person name="Rapoport D."/>
            <person name="Sagova-Mareckova M."/>
            <person name="Sedlacek I."/>
            <person name="Provaznik J."/>
            <person name="Kralova S."/>
            <person name="Pavlinic D."/>
            <person name="Benes V."/>
            <person name="Kopecky J."/>
        </authorList>
    </citation>
    <scope>NUCLEOTIDE SEQUENCE [LARGE SCALE GENOMIC DNA]</scope>
    <source>
        <strain evidence="7 8">15Tr583</strain>
    </source>
</reference>
<feature type="transmembrane region" description="Helical" evidence="6">
    <location>
        <begin position="135"/>
        <end position="152"/>
    </location>
</feature>
<sequence>MSADASASSYVPAQAPAQEPTVAPEPVVEAPAAVYWLGNPAALGLPCFIAGSVALGLAFVGVVPLTALGAAVPIVLTATSIGLFLATIWAAAVGQTAVASVFGIFGGFWLSYAVLSLGLNHNWFGIPLTSTRSTLELFLVSWLVVMVMLTLATLRLPLAFTLVFLLVDVALVLLFAGFNAIPASTGLLQAAGWVILGFAAVGAYLYYDTVSQATGGSSLPLGRPTIRQAADR</sequence>
<dbReference type="RefSeq" id="WP_145854152.1">
    <property type="nucleotide sequence ID" value="NZ_RPFW01000003.1"/>
</dbReference>
<evidence type="ECO:0000256" key="2">
    <source>
        <dbReference type="ARBA" id="ARBA00005587"/>
    </source>
</evidence>
<evidence type="ECO:0000256" key="1">
    <source>
        <dbReference type="ARBA" id="ARBA00004141"/>
    </source>
</evidence>
<evidence type="ECO:0000313" key="8">
    <source>
        <dbReference type="Proteomes" id="UP000460272"/>
    </source>
</evidence>
<organism evidence="7 8">
    <name type="scientific">Trebonia kvetii</name>
    <dbReference type="NCBI Taxonomy" id="2480626"/>
    <lineage>
        <taxon>Bacteria</taxon>
        <taxon>Bacillati</taxon>
        <taxon>Actinomycetota</taxon>
        <taxon>Actinomycetes</taxon>
        <taxon>Streptosporangiales</taxon>
        <taxon>Treboniaceae</taxon>
        <taxon>Trebonia</taxon>
    </lineage>
</organism>